<keyword evidence="1" id="KW-0812">Transmembrane</keyword>
<name>A0A5M3WVC2_9ACTN</name>
<keyword evidence="3" id="KW-1185">Reference proteome</keyword>
<keyword evidence="1" id="KW-1133">Transmembrane helix</keyword>
<dbReference type="RefSeq" id="WP_155358612.1">
    <property type="nucleotide sequence ID" value="NZ_BAAAHL010000006.1"/>
</dbReference>
<sequence length="284" mass="30546">MAGFDVIEQRPSRRRWIAGVVLALAVAVPIGGVLFSRDTRAPEPEPTPRPVVSALPSAANMVHPVETGDEVRTIKVAFPDGSRARVSYPADLRLADLGLRPYATVLMGTAFRELIAPYQGAAEVAAGGPMIRRLTPQVSLWPRQVGGGGQILLYGFDDWQITLRDQPMPLTFEDRITLAESVHGEVTPDGFLTFRTDPPVKLMEPGRILAGQPVGPQLWIGGGVGPLVVLTPLPDCGADSRIAPAITRRSGAFGAACRNGYQVSASGRRDFVERAIETIKIRPE</sequence>
<dbReference type="EMBL" id="BLAE01000045">
    <property type="protein sequence ID" value="GES13365.1"/>
    <property type="molecule type" value="Genomic_DNA"/>
</dbReference>
<proteinExistence type="predicted"/>
<reference evidence="2 3" key="1">
    <citation type="submission" date="2019-10" db="EMBL/GenBank/DDBJ databases">
        <title>Whole genome shotgun sequence of Acrocarpospora macrocephala NBRC 16266.</title>
        <authorList>
            <person name="Ichikawa N."/>
            <person name="Kimura A."/>
            <person name="Kitahashi Y."/>
            <person name="Komaki H."/>
            <person name="Oguchi A."/>
        </authorList>
    </citation>
    <scope>NUCLEOTIDE SEQUENCE [LARGE SCALE GENOMIC DNA]</scope>
    <source>
        <strain evidence="2 3">NBRC 16266</strain>
    </source>
</reference>
<feature type="transmembrane region" description="Helical" evidence="1">
    <location>
        <begin position="16"/>
        <end position="35"/>
    </location>
</feature>
<dbReference type="AlphaFoldDB" id="A0A5M3WVC2"/>
<dbReference type="Proteomes" id="UP000331127">
    <property type="component" value="Unassembled WGS sequence"/>
</dbReference>
<gene>
    <name evidence="2" type="ORF">Amac_069620</name>
</gene>
<dbReference type="OrthoDB" id="3520391at2"/>
<keyword evidence="1" id="KW-0472">Membrane</keyword>
<evidence type="ECO:0000256" key="1">
    <source>
        <dbReference type="SAM" id="Phobius"/>
    </source>
</evidence>
<evidence type="ECO:0000313" key="2">
    <source>
        <dbReference type="EMBL" id="GES13365.1"/>
    </source>
</evidence>
<evidence type="ECO:0000313" key="3">
    <source>
        <dbReference type="Proteomes" id="UP000331127"/>
    </source>
</evidence>
<accession>A0A5M3WVC2</accession>
<protein>
    <submittedName>
        <fullName evidence="2">Uncharacterized protein</fullName>
    </submittedName>
</protein>
<organism evidence="2 3">
    <name type="scientific">Acrocarpospora macrocephala</name>
    <dbReference type="NCBI Taxonomy" id="150177"/>
    <lineage>
        <taxon>Bacteria</taxon>
        <taxon>Bacillati</taxon>
        <taxon>Actinomycetota</taxon>
        <taxon>Actinomycetes</taxon>
        <taxon>Streptosporangiales</taxon>
        <taxon>Streptosporangiaceae</taxon>
        <taxon>Acrocarpospora</taxon>
    </lineage>
</organism>
<comment type="caution">
    <text evidence="2">The sequence shown here is derived from an EMBL/GenBank/DDBJ whole genome shotgun (WGS) entry which is preliminary data.</text>
</comment>